<feature type="compositionally biased region" description="Low complexity" evidence="1">
    <location>
        <begin position="175"/>
        <end position="185"/>
    </location>
</feature>
<dbReference type="VEuPathDB" id="FungiDB:SPRG_10131"/>
<dbReference type="EMBL" id="KK583240">
    <property type="protein sequence ID" value="KDO24600.1"/>
    <property type="molecule type" value="Genomic_DNA"/>
</dbReference>
<protein>
    <submittedName>
        <fullName evidence="2">Uncharacterized protein</fullName>
    </submittedName>
</protein>
<dbReference type="PANTHER" id="PTHR31827:SF1">
    <property type="entry name" value="EMB|CAB89363.1"/>
    <property type="match status" value="1"/>
</dbReference>
<accession>A0A067C613</accession>
<dbReference type="Proteomes" id="UP000030745">
    <property type="component" value="Unassembled WGS sequence"/>
</dbReference>
<evidence type="ECO:0000256" key="1">
    <source>
        <dbReference type="SAM" id="MobiDB-lite"/>
    </source>
</evidence>
<evidence type="ECO:0000313" key="2">
    <source>
        <dbReference type="EMBL" id="KDO24600.1"/>
    </source>
</evidence>
<gene>
    <name evidence="2" type="ORF">SPRG_10131</name>
</gene>
<dbReference type="AlphaFoldDB" id="A0A067C613"/>
<proteinExistence type="predicted"/>
<dbReference type="OrthoDB" id="66363at2759"/>
<dbReference type="RefSeq" id="XP_012204668.1">
    <property type="nucleotide sequence ID" value="XM_012349278.1"/>
</dbReference>
<reference evidence="2 3" key="1">
    <citation type="journal article" date="2013" name="PLoS Genet.">
        <title>Distinctive expansion of potential virulence genes in the genome of the oomycete fish pathogen Saprolegnia parasitica.</title>
        <authorList>
            <person name="Jiang R.H."/>
            <person name="de Bruijn I."/>
            <person name="Haas B.J."/>
            <person name="Belmonte R."/>
            <person name="Lobach L."/>
            <person name="Christie J."/>
            <person name="van den Ackerveken G."/>
            <person name="Bottin A."/>
            <person name="Bulone V."/>
            <person name="Diaz-Moreno S.M."/>
            <person name="Dumas B."/>
            <person name="Fan L."/>
            <person name="Gaulin E."/>
            <person name="Govers F."/>
            <person name="Grenville-Briggs L.J."/>
            <person name="Horner N.R."/>
            <person name="Levin J.Z."/>
            <person name="Mammella M."/>
            <person name="Meijer H.J."/>
            <person name="Morris P."/>
            <person name="Nusbaum C."/>
            <person name="Oome S."/>
            <person name="Phillips A.J."/>
            <person name="van Rooyen D."/>
            <person name="Rzeszutek E."/>
            <person name="Saraiva M."/>
            <person name="Secombes C.J."/>
            <person name="Seidl M.F."/>
            <person name="Snel B."/>
            <person name="Stassen J.H."/>
            <person name="Sykes S."/>
            <person name="Tripathy S."/>
            <person name="van den Berg H."/>
            <person name="Vega-Arreguin J.C."/>
            <person name="Wawra S."/>
            <person name="Young S.K."/>
            <person name="Zeng Q."/>
            <person name="Dieguez-Uribeondo J."/>
            <person name="Russ C."/>
            <person name="Tyler B.M."/>
            <person name="van West P."/>
        </authorList>
    </citation>
    <scope>NUCLEOTIDE SEQUENCE [LARGE SCALE GENOMIC DNA]</scope>
    <source>
        <strain evidence="2 3">CBS 223.65</strain>
    </source>
</reference>
<evidence type="ECO:0000313" key="3">
    <source>
        <dbReference type="Proteomes" id="UP000030745"/>
    </source>
</evidence>
<dbReference type="OMA" id="RRRCIQH"/>
<dbReference type="STRING" id="695850.A0A067C613"/>
<sequence length="191" mass="21007">MALVHCSFQRCVNLAAPRTDKCQLHRFRSVCSVPDCVNQVYARHLCVRHGGKRTCQHPTCSANARSGLFCTKHGRAPESALCTISGCTKAAHLRRRCIQHGGGKPCLVPTCSANARARGVCWRHRFKPQTELFGPLADPVELSEFERGELVSLLEDWLALEAAFNDNATTDEAESVSSSSNSIASLWTRPE</sequence>
<dbReference type="GeneID" id="24132255"/>
<dbReference type="KEGG" id="spar:SPRG_10131"/>
<organism evidence="2 3">
    <name type="scientific">Saprolegnia parasitica (strain CBS 223.65)</name>
    <dbReference type="NCBI Taxonomy" id="695850"/>
    <lineage>
        <taxon>Eukaryota</taxon>
        <taxon>Sar</taxon>
        <taxon>Stramenopiles</taxon>
        <taxon>Oomycota</taxon>
        <taxon>Saprolegniomycetes</taxon>
        <taxon>Saprolegniales</taxon>
        <taxon>Saprolegniaceae</taxon>
        <taxon>Saprolegnia</taxon>
    </lineage>
</organism>
<name>A0A067C613_SAPPC</name>
<dbReference type="PANTHER" id="PTHR31827">
    <property type="entry name" value="EMB|CAB89363.1"/>
    <property type="match status" value="1"/>
</dbReference>
<keyword evidence="3" id="KW-1185">Reference proteome</keyword>
<feature type="region of interest" description="Disordered" evidence="1">
    <location>
        <begin position="170"/>
        <end position="191"/>
    </location>
</feature>